<keyword evidence="10" id="KW-0464">Manganese</keyword>
<dbReference type="GO" id="GO:0036297">
    <property type="term" value="P:interstrand cross-link repair"/>
    <property type="evidence" value="ECO:0007669"/>
    <property type="project" value="InterPro"/>
</dbReference>
<dbReference type="InterPro" id="IPR033315">
    <property type="entry name" value="Fan1-like"/>
</dbReference>
<keyword evidence="7" id="KW-0479">Metal-binding</keyword>
<comment type="catalytic activity">
    <reaction evidence="1">
        <text>Hydrolytically removes 5'-nucleotides successively from the 3'-hydroxy termini of 3'-hydroxy-terminated oligonucleotides.</text>
        <dbReference type="EC" id="3.1.4.1"/>
    </reaction>
</comment>
<name>D2QM80_SPILD</name>
<dbReference type="SMART" id="SM00990">
    <property type="entry name" value="VRR_NUC"/>
    <property type="match status" value="1"/>
</dbReference>
<keyword evidence="6" id="KW-0540">Nuclease</keyword>
<organism evidence="12 13">
    <name type="scientific">Spirosoma linguale (strain ATCC 33905 / DSM 74 / LMG 10896 / Claus 1)</name>
    <dbReference type="NCBI Taxonomy" id="504472"/>
    <lineage>
        <taxon>Bacteria</taxon>
        <taxon>Pseudomonadati</taxon>
        <taxon>Bacteroidota</taxon>
        <taxon>Cytophagia</taxon>
        <taxon>Cytophagales</taxon>
        <taxon>Cytophagaceae</taxon>
        <taxon>Spirosoma</taxon>
    </lineage>
</organism>
<dbReference type="Proteomes" id="UP000002028">
    <property type="component" value="Chromosome"/>
</dbReference>
<comment type="similarity">
    <text evidence="4">Belongs to the FAN1 family.</text>
</comment>
<dbReference type="HOGENOM" id="CLU_036183_0_0_10"/>
<dbReference type="KEGG" id="sli:Slin_3132"/>
<gene>
    <name evidence="12" type="ordered locus">Slin_3132</name>
</gene>
<dbReference type="InterPro" id="IPR014883">
    <property type="entry name" value="VRR_NUC"/>
</dbReference>
<accession>D2QM80</accession>
<evidence type="ECO:0000256" key="5">
    <source>
        <dbReference type="ARBA" id="ARBA00012029"/>
    </source>
</evidence>
<dbReference type="STRING" id="504472.Slin_3132"/>
<dbReference type="Pfam" id="PF08774">
    <property type="entry name" value="VRR_NUC"/>
    <property type="match status" value="1"/>
</dbReference>
<comment type="cofactor">
    <cofactor evidence="3">
        <name>Mg(2+)</name>
        <dbReference type="ChEBI" id="CHEBI:18420"/>
    </cofactor>
</comment>
<dbReference type="EC" id="3.1.4.1" evidence="5"/>
<keyword evidence="8" id="KW-0378">Hydrolase</keyword>
<evidence type="ECO:0000256" key="2">
    <source>
        <dbReference type="ARBA" id="ARBA00001936"/>
    </source>
</evidence>
<keyword evidence="9" id="KW-0460">Magnesium</keyword>
<evidence type="ECO:0000256" key="3">
    <source>
        <dbReference type="ARBA" id="ARBA00001946"/>
    </source>
</evidence>
<evidence type="ECO:0000256" key="9">
    <source>
        <dbReference type="ARBA" id="ARBA00022842"/>
    </source>
</evidence>
<dbReference type="eggNOG" id="COG2176">
    <property type="taxonomic scope" value="Bacteria"/>
</dbReference>
<evidence type="ECO:0000256" key="10">
    <source>
        <dbReference type="ARBA" id="ARBA00023211"/>
    </source>
</evidence>
<dbReference type="GO" id="GO:0003676">
    <property type="term" value="F:nucleic acid binding"/>
    <property type="evidence" value="ECO:0007669"/>
    <property type="project" value="InterPro"/>
</dbReference>
<evidence type="ECO:0000259" key="11">
    <source>
        <dbReference type="SMART" id="SM00990"/>
    </source>
</evidence>
<dbReference type="AlphaFoldDB" id="D2QM80"/>
<dbReference type="Pfam" id="PF21315">
    <property type="entry name" value="FAN1_HTH"/>
    <property type="match status" value="1"/>
</dbReference>
<sequence>MIVFLLYKCGFHPLYSMVGRQKTPLTPRYYLDNFRYVLDFVKRLYGNLLNDSEWNFIHRFEALPLDAQCLYVRFSNRKGLFFRTNKLQYNEITDLSASVNALIDAGFVERLSAHHEIMGEAALSVFTKPELLNLLPLEPEESRPLAKEKKESVVRYALHELDFAEVVTSLTTHETVVKMNFEAEGMMVKYLFFGNRGSNMTEFVVRDLGMVNFERYDESKLTARFRTRKEVEDKLLISLTNEEFYDLKEAETPADDIYNWFLNWNETRPELTEIAIPGYQKLVCRVGAFLERQKLPDQALAVYELSDRVPARERRVRLLFKNGSVEEALALCDEIAVSPLNAEERYFATDFREKILGLSEKKRTRKATTRFLSDAESVNIPAAYRHHVEAGVMNYYLENDFDAAFTENYPWRGLFGLVFWDIIYDANVSAIHHPLQRAPSDFYLPDFYLKREDLLKKRLTELDTKDDWRRHVGRMFNAKYGITNVLVDWSDELLGLVQQMIELLDIEQLRLILLEMARNVREHTRGFPDLLIWNDQGDYSFVEVKSPTDHLGPQQLHWLEFFQTIGVQGKVVRVIWEL</sequence>
<dbReference type="Gene3D" id="3.40.1350.10">
    <property type="match status" value="1"/>
</dbReference>
<dbReference type="EMBL" id="CP001769">
    <property type="protein sequence ID" value="ADB39143.1"/>
    <property type="molecule type" value="Genomic_DNA"/>
</dbReference>
<evidence type="ECO:0000256" key="6">
    <source>
        <dbReference type="ARBA" id="ARBA00022722"/>
    </source>
</evidence>
<proteinExistence type="inferred from homology"/>
<dbReference type="InterPro" id="IPR011856">
    <property type="entry name" value="tRNA_endonuc-like_dom_sf"/>
</dbReference>
<dbReference type="PANTHER" id="PTHR15749">
    <property type="entry name" value="FANCONI-ASSOCIATED NUCLEASE 1"/>
    <property type="match status" value="1"/>
</dbReference>
<evidence type="ECO:0000256" key="7">
    <source>
        <dbReference type="ARBA" id="ARBA00022723"/>
    </source>
</evidence>
<keyword evidence="13" id="KW-1185">Reference proteome</keyword>
<evidence type="ECO:0000313" key="12">
    <source>
        <dbReference type="EMBL" id="ADB39143.1"/>
    </source>
</evidence>
<dbReference type="InterPro" id="IPR049125">
    <property type="entry name" value="FAN1-like_WH"/>
</dbReference>
<evidence type="ECO:0000313" key="13">
    <source>
        <dbReference type="Proteomes" id="UP000002028"/>
    </source>
</evidence>
<dbReference type="GO" id="GO:0046872">
    <property type="term" value="F:metal ion binding"/>
    <property type="evidence" value="ECO:0007669"/>
    <property type="project" value="UniProtKB-KW"/>
</dbReference>
<evidence type="ECO:0000256" key="4">
    <source>
        <dbReference type="ARBA" id="ARBA00005533"/>
    </source>
</evidence>
<dbReference type="PANTHER" id="PTHR15749:SF4">
    <property type="entry name" value="FANCONI-ASSOCIATED NUCLEASE 1"/>
    <property type="match status" value="1"/>
</dbReference>
<comment type="cofactor">
    <cofactor evidence="2">
        <name>Mn(2+)</name>
        <dbReference type="ChEBI" id="CHEBI:29035"/>
    </cofactor>
</comment>
<evidence type="ECO:0000256" key="1">
    <source>
        <dbReference type="ARBA" id="ARBA00000983"/>
    </source>
</evidence>
<protein>
    <recommendedName>
        <fullName evidence="5">phosphodiesterase I</fullName>
        <ecNumber evidence="5">3.1.4.1</ecNumber>
    </recommendedName>
</protein>
<feature type="domain" description="VRR-NUC" evidence="11">
    <location>
        <begin position="463"/>
        <end position="576"/>
    </location>
</feature>
<evidence type="ECO:0000256" key="8">
    <source>
        <dbReference type="ARBA" id="ARBA00022801"/>
    </source>
</evidence>
<reference evidence="12 13" key="1">
    <citation type="journal article" date="2010" name="Stand. Genomic Sci.">
        <title>Complete genome sequence of Spirosoma linguale type strain (1).</title>
        <authorList>
            <person name="Lail K."/>
            <person name="Sikorski J."/>
            <person name="Saunders E."/>
            <person name="Lapidus A."/>
            <person name="Glavina Del Rio T."/>
            <person name="Copeland A."/>
            <person name="Tice H."/>
            <person name="Cheng J.-F."/>
            <person name="Lucas S."/>
            <person name="Nolan M."/>
            <person name="Bruce D."/>
            <person name="Goodwin L."/>
            <person name="Pitluck S."/>
            <person name="Ivanova N."/>
            <person name="Mavromatis K."/>
            <person name="Ovchinnikova G."/>
            <person name="Pati A."/>
            <person name="Chen A."/>
            <person name="Palaniappan K."/>
            <person name="Land M."/>
            <person name="Hauser L."/>
            <person name="Chang Y.-J."/>
            <person name="Jeffries C.D."/>
            <person name="Chain P."/>
            <person name="Brettin T."/>
            <person name="Detter J.C."/>
            <person name="Schuetze A."/>
            <person name="Rohde M."/>
            <person name="Tindall B.J."/>
            <person name="Goeker M."/>
            <person name="Bristow J."/>
            <person name="Eisen J.A."/>
            <person name="Markowitz V."/>
            <person name="Hugenholtz P."/>
            <person name="Kyrpides N.C."/>
            <person name="Klenk H.-P."/>
            <person name="Chen F."/>
        </authorList>
    </citation>
    <scope>NUCLEOTIDE SEQUENCE [LARGE SCALE GENOMIC DNA]</scope>
    <source>
        <strain evidence="13">ATCC 33905 / DSM 74 / LMG 10896 / Claus 1</strain>
    </source>
</reference>
<dbReference type="GO" id="GO:0004528">
    <property type="term" value="F:phosphodiesterase I activity"/>
    <property type="evidence" value="ECO:0007669"/>
    <property type="project" value="UniProtKB-EC"/>
</dbReference>